<feature type="domain" description="Urease accessory protein UreH-like transmembrane" evidence="2">
    <location>
        <begin position="12"/>
        <end position="208"/>
    </location>
</feature>
<dbReference type="PANTHER" id="PTHR42208">
    <property type="entry name" value="HEAVY METAL TRANSPORTER-RELATED"/>
    <property type="match status" value="1"/>
</dbReference>
<proteinExistence type="predicted"/>
<evidence type="ECO:0000313" key="3">
    <source>
        <dbReference type="EMBL" id="OME94744.1"/>
    </source>
</evidence>
<dbReference type="Pfam" id="PF13386">
    <property type="entry name" value="DsbD_2"/>
    <property type="match status" value="1"/>
</dbReference>
<keyword evidence="1" id="KW-0472">Membrane</keyword>
<gene>
    <name evidence="3" type="ORF">BK123_06410</name>
</gene>
<comment type="caution">
    <text evidence="3">The sequence shown here is derived from an EMBL/GenBank/DDBJ whole genome shotgun (WGS) entry which is preliminary data.</text>
</comment>
<feature type="transmembrane region" description="Helical" evidence="1">
    <location>
        <begin position="161"/>
        <end position="186"/>
    </location>
</feature>
<keyword evidence="1" id="KW-0812">Transmembrane</keyword>
<feature type="transmembrane region" description="Helical" evidence="1">
    <location>
        <begin position="127"/>
        <end position="149"/>
    </location>
</feature>
<dbReference type="InterPro" id="IPR039447">
    <property type="entry name" value="UreH-like_TM_dom"/>
</dbReference>
<dbReference type="Proteomes" id="UP000187074">
    <property type="component" value="Unassembled WGS sequence"/>
</dbReference>
<reference evidence="3 4" key="1">
    <citation type="submission" date="2016-11" db="EMBL/GenBank/DDBJ databases">
        <title>Paenibacillus species isolates.</title>
        <authorList>
            <person name="Beno S.M."/>
        </authorList>
    </citation>
    <scope>NUCLEOTIDE SEQUENCE [LARGE SCALE GENOMIC DNA]</scope>
    <source>
        <strain evidence="3 4">FSL F4-0100</strain>
    </source>
</reference>
<sequence>MALTGSGLLLVALTGLMGAPHCLIMCGGIVSSLALRTSSSPLASVLAYNAGRVTTYTVIGGFMGIVGSFLDVAGSFVGFQGAASIIGGLLILLWTFRRYTLPIYNAHLPRHSFFHLKLERLGQRYELLATFLTGLLLGFLPCGLTYAMQMNAAASGSSLEGLLIMLVFGLSTFPILLLTGLSAGSLTKKWRRGMRKFGGFLAFLMGVLSILKGLSVNGWIPGIHPWLW</sequence>
<dbReference type="RefSeq" id="WP_076321565.1">
    <property type="nucleotide sequence ID" value="NZ_MRTF01000002.1"/>
</dbReference>
<evidence type="ECO:0000313" key="4">
    <source>
        <dbReference type="Proteomes" id="UP000187074"/>
    </source>
</evidence>
<dbReference type="EMBL" id="MRTF01000002">
    <property type="protein sequence ID" value="OME94744.1"/>
    <property type="molecule type" value="Genomic_DNA"/>
</dbReference>
<dbReference type="OrthoDB" id="9800141at2"/>
<dbReference type="AlphaFoldDB" id="A0A1R1B589"/>
<evidence type="ECO:0000259" key="2">
    <source>
        <dbReference type="Pfam" id="PF13386"/>
    </source>
</evidence>
<organism evidence="3 4">
    <name type="scientific">Paenibacillus lautus</name>
    <name type="common">Bacillus lautus</name>
    <dbReference type="NCBI Taxonomy" id="1401"/>
    <lineage>
        <taxon>Bacteria</taxon>
        <taxon>Bacillati</taxon>
        <taxon>Bacillota</taxon>
        <taxon>Bacilli</taxon>
        <taxon>Bacillales</taxon>
        <taxon>Paenibacillaceae</taxon>
        <taxon>Paenibacillus</taxon>
    </lineage>
</organism>
<accession>A0A1R1B589</accession>
<feature type="transmembrane region" description="Helical" evidence="1">
    <location>
        <begin position="76"/>
        <end position="96"/>
    </location>
</feature>
<feature type="transmembrane region" description="Helical" evidence="1">
    <location>
        <begin position="198"/>
        <end position="220"/>
    </location>
</feature>
<protein>
    <recommendedName>
        <fullName evidence="2">Urease accessory protein UreH-like transmembrane domain-containing protein</fullName>
    </recommendedName>
</protein>
<name>A0A1R1B589_PAELA</name>
<dbReference type="PANTHER" id="PTHR42208:SF1">
    <property type="entry name" value="HEAVY METAL TRANSPORTER"/>
    <property type="match status" value="1"/>
</dbReference>
<dbReference type="STRING" id="1401.BK123_06410"/>
<evidence type="ECO:0000256" key="1">
    <source>
        <dbReference type="SAM" id="Phobius"/>
    </source>
</evidence>
<keyword evidence="1" id="KW-1133">Transmembrane helix</keyword>
<feature type="transmembrane region" description="Helical" evidence="1">
    <location>
        <begin position="53"/>
        <end position="70"/>
    </location>
</feature>